<dbReference type="RefSeq" id="XP_018073073.1">
    <property type="nucleotide sequence ID" value="XM_018207984.1"/>
</dbReference>
<dbReference type="GeneID" id="28817710"/>
<name>A0A194XEX4_MOLSC</name>
<dbReference type="AlphaFoldDB" id="A0A194XEX4"/>
<dbReference type="EMBL" id="KQ947412">
    <property type="protein sequence ID" value="KUJ18718.1"/>
    <property type="molecule type" value="Genomic_DNA"/>
</dbReference>
<reference evidence="2 3" key="1">
    <citation type="submission" date="2015-10" db="EMBL/GenBank/DDBJ databases">
        <title>Full genome of DAOMC 229536 Phialocephala scopiformis, a fungal endophyte of spruce producing the potent anti-insectan compound rugulosin.</title>
        <authorList>
            <consortium name="DOE Joint Genome Institute"/>
            <person name="Walker A.K."/>
            <person name="Frasz S.L."/>
            <person name="Seifert K.A."/>
            <person name="Miller J.D."/>
            <person name="Mondo S.J."/>
            <person name="Labutti K."/>
            <person name="Lipzen A."/>
            <person name="Dockter R."/>
            <person name="Kennedy M."/>
            <person name="Grigoriev I.V."/>
            <person name="Spatafora J.W."/>
        </authorList>
    </citation>
    <scope>NUCLEOTIDE SEQUENCE [LARGE SCALE GENOMIC DNA]</scope>
    <source>
        <strain evidence="2 3">CBS 120377</strain>
    </source>
</reference>
<feature type="signal peptide" evidence="1">
    <location>
        <begin position="1"/>
        <end position="20"/>
    </location>
</feature>
<keyword evidence="1" id="KW-0732">Signal</keyword>
<keyword evidence="3" id="KW-1185">Reference proteome</keyword>
<evidence type="ECO:0000313" key="3">
    <source>
        <dbReference type="Proteomes" id="UP000070700"/>
    </source>
</evidence>
<dbReference type="InParanoid" id="A0A194XEX4"/>
<dbReference type="KEGG" id="psco:LY89DRAFT_503172"/>
<evidence type="ECO:0000313" key="2">
    <source>
        <dbReference type="EMBL" id="KUJ18718.1"/>
    </source>
</evidence>
<organism evidence="2 3">
    <name type="scientific">Mollisia scopiformis</name>
    <name type="common">Conifer needle endophyte fungus</name>
    <name type="synonym">Phialocephala scopiformis</name>
    <dbReference type="NCBI Taxonomy" id="149040"/>
    <lineage>
        <taxon>Eukaryota</taxon>
        <taxon>Fungi</taxon>
        <taxon>Dikarya</taxon>
        <taxon>Ascomycota</taxon>
        <taxon>Pezizomycotina</taxon>
        <taxon>Leotiomycetes</taxon>
        <taxon>Helotiales</taxon>
        <taxon>Mollisiaceae</taxon>
        <taxon>Mollisia</taxon>
    </lineage>
</organism>
<feature type="chain" id="PRO_5008268154" evidence="1">
    <location>
        <begin position="21"/>
        <end position="119"/>
    </location>
</feature>
<protein>
    <submittedName>
        <fullName evidence="2">Uncharacterized protein</fullName>
    </submittedName>
</protein>
<gene>
    <name evidence="2" type="ORF">LY89DRAFT_503172</name>
</gene>
<sequence length="119" mass="13193">MSSLVFIISLIIDVSLSVLAHQISAPAPRNHSTLLVKPSSALSSSLDQLRIALLLCQSLSNTFVFGVSTPYSFLLFRWFAVLLDLRVFRKLRGLRGLRGLCRLYRLCGLCVVQAARVCI</sequence>
<accession>A0A194XEX4</accession>
<proteinExistence type="predicted"/>
<evidence type="ECO:0000256" key="1">
    <source>
        <dbReference type="SAM" id="SignalP"/>
    </source>
</evidence>
<dbReference type="Proteomes" id="UP000070700">
    <property type="component" value="Unassembled WGS sequence"/>
</dbReference>